<proteinExistence type="predicted"/>
<dbReference type="GO" id="GO:0005858">
    <property type="term" value="C:axonemal dynein complex"/>
    <property type="evidence" value="ECO:0007669"/>
    <property type="project" value="TreeGrafter"/>
</dbReference>
<evidence type="ECO:0000256" key="9">
    <source>
        <dbReference type="ARBA" id="ARBA00024190"/>
    </source>
</evidence>
<keyword evidence="6" id="KW-0969">Cilium</keyword>
<dbReference type="GO" id="GO:0003341">
    <property type="term" value="P:cilium movement"/>
    <property type="evidence" value="ECO:0007669"/>
    <property type="project" value="TreeGrafter"/>
</dbReference>
<dbReference type="GO" id="GO:0045503">
    <property type="term" value="F:dynein light chain binding"/>
    <property type="evidence" value="ECO:0007669"/>
    <property type="project" value="TreeGrafter"/>
</dbReference>
<dbReference type="InterPro" id="IPR050687">
    <property type="entry name" value="Dynein_IC"/>
</dbReference>
<evidence type="ECO:0000256" key="3">
    <source>
        <dbReference type="ARBA" id="ARBA00022574"/>
    </source>
</evidence>
<organism evidence="13 14">
    <name type="scientific">Xenopus laevis</name>
    <name type="common">African clawed frog</name>
    <dbReference type="NCBI Taxonomy" id="8355"/>
    <lineage>
        <taxon>Eukaryota</taxon>
        <taxon>Metazoa</taxon>
        <taxon>Chordata</taxon>
        <taxon>Craniata</taxon>
        <taxon>Vertebrata</taxon>
        <taxon>Euteleostomi</taxon>
        <taxon>Amphibia</taxon>
        <taxon>Batrachia</taxon>
        <taxon>Anura</taxon>
        <taxon>Pipoidea</taxon>
        <taxon>Pipidae</taxon>
        <taxon>Xenopodinae</taxon>
        <taxon>Xenopus</taxon>
        <taxon>Xenopus</taxon>
    </lineage>
</organism>
<dbReference type="PROSITE" id="PS50082">
    <property type="entry name" value="WD_REPEATS_2"/>
    <property type="match status" value="2"/>
</dbReference>
<dbReference type="SMART" id="SM00320">
    <property type="entry name" value="WD40"/>
    <property type="match status" value="5"/>
</dbReference>
<dbReference type="AlphaFoldDB" id="A0A974CZB1"/>
<keyword evidence="2" id="KW-0963">Cytoplasm</keyword>
<protein>
    <recommendedName>
        <fullName evidence="10">Dynein axonemal intermediate chain 4</fullName>
    </recommendedName>
    <alternativeName>
        <fullName evidence="11">WD repeat-containing protein 78</fullName>
    </alternativeName>
</protein>
<dbReference type="PANTHER" id="PTHR12442:SF12">
    <property type="entry name" value="DYNEIN AXONEMAL INTERMEDIATE CHAIN 4"/>
    <property type="match status" value="1"/>
</dbReference>
<reference evidence="14" key="1">
    <citation type="journal article" date="2016" name="Nature">
        <title>Genome evolution in the allotetraploid frog Xenopus laevis.</title>
        <authorList>
            <person name="Session A.M."/>
            <person name="Uno Y."/>
            <person name="Kwon T."/>
            <person name="Chapman J.A."/>
            <person name="Toyoda A."/>
            <person name="Takahashi S."/>
            <person name="Fukui A."/>
            <person name="Hikosaka A."/>
            <person name="Suzuki A."/>
            <person name="Kondo M."/>
            <person name="van Heeringen S.J."/>
            <person name="Quigley I."/>
            <person name="Heinz S."/>
            <person name="Ogino H."/>
            <person name="Ochi H."/>
            <person name="Hellsten U."/>
            <person name="Lyons J.B."/>
            <person name="Simakov O."/>
            <person name="Putnam N."/>
            <person name="Stites J."/>
            <person name="Kuroki Y."/>
            <person name="Tanaka T."/>
            <person name="Michiue T."/>
            <person name="Watanabe M."/>
            <person name="Bogdanovic O."/>
            <person name="Lister R."/>
            <person name="Georgiou G."/>
            <person name="Paranjpe S.S."/>
            <person name="van Kruijsbergen I."/>
            <person name="Shu S."/>
            <person name="Carlson J."/>
            <person name="Kinoshita T."/>
            <person name="Ohta Y."/>
            <person name="Mawaribuchi S."/>
            <person name="Jenkins J."/>
            <person name="Grimwood J."/>
            <person name="Schmutz J."/>
            <person name="Mitros T."/>
            <person name="Mozaffari S.V."/>
            <person name="Suzuki Y."/>
            <person name="Haramoto Y."/>
            <person name="Yamamoto T.S."/>
            <person name="Takagi C."/>
            <person name="Heald R."/>
            <person name="Miller K."/>
            <person name="Haudenschild C."/>
            <person name="Kitzman J."/>
            <person name="Nakayama T."/>
            <person name="Izutsu Y."/>
            <person name="Robert J."/>
            <person name="Fortriede J."/>
            <person name="Burns K."/>
            <person name="Lotay V."/>
            <person name="Karimi K."/>
            <person name="Yasuoka Y."/>
            <person name="Dichmann D.S."/>
            <person name="Flajnik M.F."/>
            <person name="Houston D.W."/>
            <person name="Shendure J."/>
            <person name="DuPasquier L."/>
            <person name="Vize P.D."/>
            <person name="Zorn A.M."/>
            <person name="Ito M."/>
            <person name="Marcotte E.M."/>
            <person name="Wallingford J.B."/>
            <person name="Ito Y."/>
            <person name="Asashima M."/>
            <person name="Ueno N."/>
            <person name="Matsuda Y."/>
            <person name="Veenstra G.J."/>
            <person name="Fujiyama A."/>
            <person name="Harland R.M."/>
            <person name="Taira M."/>
            <person name="Rokhsar D.S."/>
        </authorList>
    </citation>
    <scope>NUCLEOTIDE SEQUENCE [LARGE SCALE GENOMIC DNA]</scope>
    <source>
        <strain evidence="14">J</strain>
    </source>
</reference>
<sequence length="795" mass="88159">MSGPTATEGKAKKLSSVVTMRSKLGTHFKKASVISGSVTQSKVNQSTFSRSIIGTSSRKSLNLHAESKMGERNLSMVSKQSIKIFDDDGKDVSPQPLFQAEPGTVPQKQNKLFTPPDASGIGASDIFSSISLQHTAFNASFVGPFTRSTFGASTVSRSSKETESMTEDIEETGFKREIASLSEIQGKQHEMQPTEEDLDKIINIFLTDTETLWLLDMPPALTATDSENADLVRVRNQAYEDLCKDKVGNDKYIERMMQTFSGAPKNKEVQCDRIILEDTGVMASVWDLYDSYLSPESLPMKEAVDRAIETKNISSSRLSESRGTQSMNSLGRGDSFSSSIADIERLALTRIPDEVEPDSEEILKSEKFLQDLFFMERVVVENTFQSRLAAYRQLPVIADPDEDEDKISAMPSNIVSPSLNRLWSFACDVTKGHNVSSMSWNKKNSDLLAVGYGQFGFAEQKGGMACCWSLKNIMWPERIFHCECGVTAVDFSAVHPNLLAVGMYNGTVAIYNVQNNEDFPVLDSSDNPNKHTSPVWQLKWIEHDRGNLGDDKGEILVSVCADGRITRWHIRKGLDCNDLMKLKRTGSGKSKKSSNEKERKGEAFISRQAPGMCFDFLPKDSNIYLAGTEEGHIHKCSCSYNEQFLDTYRGHKGPVYKIVWSPFCPDVFLSCSADWCIHLWQQDVLLPILTFSNTTNAVYDIMWSPSSALMFGAVSENRVEIWDLGVSIIDPVIVNEANPGVKLTSILFAKNTDCVLIGDSDGQVNVYELRTISGAKDSEVTTLYEIIGATLATQL</sequence>
<dbReference type="OMA" id="VFVWSIK"/>
<dbReference type="InterPro" id="IPR001680">
    <property type="entry name" value="WD40_rpt"/>
</dbReference>
<comment type="subcellular location">
    <subcellularLocation>
        <location evidence="1">Cytoplasm</location>
        <location evidence="1">Cytoskeleton</location>
        <location evidence="1">Flagellum axoneme</location>
    </subcellularLocation>
    <subcellularLocation>
        <location evidence="9">Dynein axonemal particle</location>
    </subcellularLocation>
</comment>
<evidence type="ECO:0000256" key="6">
    <source>
        <dbReference type="ARBA" id="ARBA00023069"/>
    </source>
</evidence>
<evidence type="ECO:0000256" key="2">
    <source>
        <dbReference type="ARBA" id="ARBA00022490"/>
    </source>
</evidence>
<dbReference type="Pfam" id="PF00400">
    <property type="entry name" value="WD40"/>
    <property type="match status" value="1"/>
</dbReference>
<dbReference type="InterPro" id="IPR036322">
    <property type="entry name" value="WD40_repeat_dom_sf"/>
</dbReference>
<dbReference type="InterPro" id="IPR015943">
    <property type="entry name" value="WD40/YVTN_repeat-like_dom_sf"/>
</dbReference>
<feature type="repeat" description="WD" evidence="12">
    <location>
        <begin position="648"/>
        <end position="681"/>
    </location>
</feature>
<evidence type="ECO:0000256" key="8">
    <source>
        <dbReference type="ARBA" id="ARBA00023273"/>
    </source>
</evidence>
<dbReference type="FunFam" id="2.130.10.10:FF:000373">
    <property type="entry name" value="WD repeat domain 78"/>
    <property type="match status" value="1"/>
</dbReference>
<evidence type="ECO:0000256" key="10">
    <source>
        <dbReference type="ARBA" id="ARBA00040002"/>
    </source>
</evidence>
<evidence type="ECO:0000256" key="4">
    <source>
        <dbReference type="ARBA" id="ARBA00022737"/>
    </source>
</evidence>
<evidence type="ECO:0000256" key="7">
    <source>
        <dbReference type="ARBA" id="ARBA00023212"/>
    </source>
</evidence>
<evidence type="ECO:0000256" key="1">
    <source>
        <dbReference type="ARBA" id="ARBA00004611"/>
    </source>
</evidence>
<keyword evidence="8" id="KW-0966">Cell projection</keyword>
<evidence type="ECO:0000256" key="11">
    <source>
        <dbReference type="ARBA" id="ARBA00041557"/>
    </source>
</evidence>
<dbReference type="Gene3D" id="2.130.10.10">
    <property type="entry name" value="YVTN repeat-like/Quinoprotein amine dehydrogenase"/>
    <property type="match status" value="2"/>
</dbReference>
<dbReference type="SUPFAM" id="SSF50978">
    <property type="entry name" value="WD40 repeat-like"/>
    <property type="match status" value="1"/>
</dbReference>
<dbReference type="FunFam" id="2.130.10.10:FF:000379">
    <property type="entry name" value="WD repeat domain 78"/>
    <property type="match status" value="1"/>
</dbReference>
<evidence type="ECO:0000256" key="5">
    <source>
        <dbReference type="ARBA" id="ARBA00022846"/>
    </source>
</evidence>
<accession>A0A974CZB1</accession>
<dbReference type="EMBL" id="CM004473">
    <property type="protein sequence ID" value="OCT82583.1"/>
    <property type="molecule type" value="Genomic_DNA"/>
</dbReference>
<dbReference type="PANTHER" id="PTHR12442">
    <property type="entry name" value="DYNEIN INTERMEDIATE CHAIN"/>
    <property type="match status" value="1"/>
</dbReference>
<keyword evidence="4" id="KW-0677">Repeat</keyword>
<gene>
    <name evidence="13" type="ORF">XELAEV_18025110mg</name>
</gene>
<keyword evidence="3 12" id="KW-0853">WD repeat</keyword>
<evidence type="ECO:0000313" key="14">
    <source>
        <dbReference type="Proteomes" id="UP000694892"/>
    </source>
</evidence>
<feature type="repeat" description="WD" evidence="12">
    <location>
        <begin position="691"/>
        <end position="724"/>
    </location>
</feature>
<dbReference type="GO" id="GO:0120293">
    <property type="term" value="C:dynein axonemal particle"/>
    <property type="evidence" value="ECO:0007669"/>
    <property type="project" value="UniProtKB-SubCell"/>
</dbReference>
<evidence type="ECO:0000313" key="13">
    <source>
        <dbReference type="EMBL" id="OCT82583.1"/>
    </source>
</evidence>
<dbReference type="GO" id="GO:0045504">
    <property type="term" value="F:dynein heavy chain binding"/>
    <property type="evidence" value="ECO:0007669"/>
    <property type="project" value="TreeGrafter"/>
</dbReference>
<name>A0A974CZB1_XENLA</name>
<keyword evidence="5" id="KW-0282">Flagellum</keyword>
<keyword evidence="7" id="KW-0206">Cytoskeleton</keyword>
<dbReference type="Proteomes" id="UP000694892">
    <property type="component" value="Chromosome 4S"/>
</dbReference>
<evidence type="ECO:0000256" key="12">
    <source>
        <dbReference type="PROSITE-ProRule" id="PRU00221"/>
    </source>
</evidence>